<sequence>MISSQKQRKNKTHNGTLRTPVTFWKYGVANGLDVRESPVSVLCETFAEIYNPSQKDLTILKNSAVDVKRSVTLKIRDPLTDYQPDNKHFVEIQDERFAGRRWNIVDIRPDFYVRDFITILLAEV</sequence>
<protein>
    <recommendedName>
        <fullName evidence="3">Phage head-tail adapter protein</fullName>
    </recommendedName>
</protein>
<dbReference type="AlphaFoldDB" id="A0A6A0BD32"/>
<gene>
    <name evidence="1" type="ORF">Hs30E_12870</name>
</gene>
<evidence type="ECO:0000313" key="1">
    <source>
        <dbReference type="EMBL" id="GFH42736.1"/>
    </source>
</evidence>
<keyword evidence="2" id="KW-1185">Reference proteome</keyword>
<organism evidence="1 2">
    <name type="scientific">Pseudolactococcus hodotermopsidis</name>
    <dbReference type="NCBI Taxonomy" id="2709157"/>
    <lineage>
        <taxon>Bacteria</taxon>
        <taxon>Bacillati</taxon>
        <taxon>Bacillota</taxon>
        <taxon>Bacilli</taxon>
        <taxon>Lactobacillales</taxon>
        <taxon>Streptococcaceae</taxon>
        <taxon>Pseudolactococcus</taxon>
    </lineage>
</organism>
<evidence type="ECO:0008006" key="3">
    <source>
        <dbReference type="Google" id="ProtNLM"/>
    </source>
</evidence>
<evidence type="ECO:0000313" key="2">
    <source>
        <dbReference type="Proteomes" id="UP000480303"/>
    </source>
</evidence>
<proteinExistence type="predicted"/>
<name>A0A6A0BD32_9LACT</name>
<dbReference type="EMBL" id="BLLI01000037">
    <property type="protein sequence ID" value="GFH42736.1"/>
    <property type="molecule type" value="Genomic_DNA"/>
</dbReference>
<dbReference type="Proteomes" id="UP000480303">
    <property type="component" value="Unassembled WGS sequence"/>
</dbReference>
<dbReference type="RefSeq" id="WP_172209035.1">
    <property type="nucleotide sequence ID" value="NZ_BLLI01000037.1"/>
</dbReference>
<comment type="caution">
    <text evidence="1">The sequence shown here is derived from an EMBL/GenBank/DDBJ whole genome shotgun (WGS) entry which is preliminary data.</text>
</comment>
<reference evidence="1 2" key="1">
    <citation type="submission" date="2020-02" db="EMBL/GenBank/DDBJ databases">
        <title>Draft genome sequence of Lactococcus sp. Hs30E4-3.</title>
        <authorList>
            <person name="Noda S."/>
            <person name="Yuki M."/>
            <person name="Ohkuma M."/>
        </authorList>
    </citation>
    <scope>NUCLEOTIDE SEQUENCE [LARGE SCALE GENOMIC DNA]</scope>
    <source>
        <strain evidence="1 2">Hs30E4-3</strain>
    </source>
</reference>
<accession>A0A6A0BD32</accession>